<evidence type="ECO:0008006" key="4">
    <source>
        <dbReference type="Google" id="ProtNLM"/>
    </source>
</evidence>
<feature type="compositionally biased region" description="Basic and acidic residues" evidence="1">
    <location>
        <begin position="844"/>
        <end position="862"/>
    </location>
</feature>
<feature type="region of interest" description="Disordered" evidence="1">
    <location>
        <begin position="1"/>
        <end position="31"/>
    </location>
</feature>
<dbReference type="HOGENOM" id="CLU_326813_0_0_1"/>
<dbReference type="GeneID" id="27720801"/>
<dbReference type="EMBL" id="JOWA01000077">
    <property type="protein sequence ID" value="KEZ45430.1"/>
    <property type="molecule type" value="Genomic_DNA"/>
</dbReference>
<name>A0A084GDL8_PSEDA</name>
<keyword evidence="3" id="KW-1185">Reference proteome</keyword>
<dbReference type="PANTHER" id="PTHR23242">
    <property type="entry name" value="TRANSCRIPTION FACTOR HOXA13"/>
    <property type="match status" value="1"/>
</dbReference>
<feature type="compositionally biased region" description="Acidic residues" evidence="1">
    <location>
        <begin position="749"/>
        <end position="761"/>
    </location>
</feature>
<dbReference type="OrthoDB" id="3260408at2759"/>
<evidence type="ECO:0000313" key="2">
    <source>
        <dbReference type="EMBL" id="KEZ45430.1"/>
    </source>
</evidence>
<dbReference type="OMA" id="GVAHARY"/>
<feature type="compositionally biased region" description="Low complexity" evidence="1">
    <location>
        <begin position="811"/>
        <end position="825"/>
    </location>
</feature>
<proteinExistence type="predicted"/>
<feature type="compositionally biased region" description="Acidic residues" evidence="1">
    <location>
        <begin position="797"/>
        <end position="810"/>
    </location>
</feature>
<reference evidence="2 3" key="1">
    <citation type="journal article" date="2014" name="Genome Announc.">
        <title>Draft genome sequence of the pathogenic fungus Scedosporium apiospermum.</title>
        <authorList>
            <person name="Vandeputte P."/>
            <person name="Ghamrawi S."/>
            <person name="Rechenmann M."/>
            <person name="Iltis A."/>
            <person name="Giraud S."/>
            <person name="Fleury M."/>
            <person name="Thornton C."/>
            <person name="Delhaes L."/>
            <person name="Meyer W."/>
            <person name="Papon N."/>
            <person name="Bouchara J.P."/>
        </authorList>
    </citation>
    <scope>NUCLEOTIDE SEQUENCE [LARGE SCALE GENOMIC DNA]</scope>
    <source>
        <strain evidence="2 3">IHEM 14462</strain>
    </source>
</reference>
<evidence type="ECO:0000313" key="3">
    <source>
        <dbReference type="Proteomes" id="UP000028545"/>
    </source>
</evidence>
<gene>
    <name evidence="2" type="ORF">SAPIO_CDS1729</name>
</gene>
<feature type="region of interest" description="Disordered" evidence="1">
    <location>
        <begin position="611"/>
        <end position="881"/>
    </location>
</feature>
<dbReference type="KEGG" id="sapo:SAPIO_CDS1729"/>
<feature type="region of interest" description="Disordered" evidence="1">
    <location>
        <begin position="279"/>
        <end position="367"/>
    </location>
</feature>
<dbReference type="PANTHER" id="PTHR23242:SF9">
    <property type="entry name" value="TRANSCRIPTION FACTOR HOXA13"/>
    <property type="match status" value="1"/>
</dbReference>
<feature type="compositionally biased region" description="Basic and acidic residues" evidence="1">
    <location>
        <begin position="687"/>
        <end position="716"/>
    </location>
</feature>
<accession>A0A084GDL8</accession>
<feature type="compositionally biased region" description="Low complexity" evidence="1">
    <location>
        <begin position="314"/>
        <end position="331"/>
    </location>
</feature>
<protein>
    <recommendedName>
        <fullName evidence="4">Transcription factor hoxa13</fullName>
    </recommendedName>
</protein>
<sequence length="881" mass="96069">MVVRNLSPPPQPPSEELNGLAKKGSRLSNGNATIPARRKLRSAKTSSWRAWLFNTAARLFTWYAILTILFRCPSTLEECDETSPVICKAYFHTKAAIIPHVEPYLDEYAAPYVEIINPYFQAVSNSVITPTRAVVERYGAPKAQQAKEYLQAHWATTGQPQVDKVRELANEQYQRNLAPYLDQISQSLAPYYDAARTSALRTYDELLLPSYEFVKPYALIAYDAAQTVTTETIIPSAVWTFNKTYTFLDDNVWPHVKGLYVENVEPQLVRIGQRLGRYRDAPSTGIPKKSVPPSPDTKSSSFVVKPSESTPPQVSSSVASAKTTSVSTVPAPESSAGGNSNASPETQSEAEVEVDVKPKTSEKPSQEEIRRLAAETVAEDLNQWQTKFANAADEGAAEMEDKVHEISESMIKSHVRGQGDRLVAELKEAAEEEIAKLHKNIISLVQSSSKVTRSETEESAFAAVRQAGLIVKEKAEKIRTWREDFEADLHAAVTAAAQEHFNILGNMRDLALQKIGMKWAWMDGVTYKDWAKYHDMKKRFDEWTEELQQLIVTHPALEAAMNEAAYVEDDGMEAAQNAARELARLKQVAAWKIGAGDASDNFDSDDMRRAAEAADANPDTIPSHVVDNPSAEHPDADTELGTSPEDAPEPVPEADVEDEVEGTPKNPQDAQTEAAADPLPAEEDFETETRGDAELPPLEKDESADVPIKAEAHAIVEGESDSEAIIPEPAEEDENAVEHAEADAVPTADSEDTAVADDAEADSPAASVIPPVEEMPPVQPIIPGAAAASVEGGSEPILDEAEETEEEIEESVTVSEASASASEAPAAEHSRGAADLEEESAPVADDKPEEPMSEQTDKKDADSLLWSDNAEATYATVKDEL</sequence>
<comment type="caution">
    <text evidence="2">The sequence shown here is derived from an EMBL/GenBank/DDBJ whole genome shotgun (WGS) entry which is preliminary data.</text>
</comment>
<organism evidence="2 3">
    <name type="scientific">Pseudallescheria apiosperma</name>
    <name type="common">Scedosporium apiospermum</name>
    <dbReference type="NCBI Taxonomy" id="563466"/>
    <lineage>
        <taxon>Eukaryota</taxon>
        <taxon>Fungi</taxon>
        <taxon>Dikarya</taxon>
        <taxon>Ascomycota</taxon>
        <taxon>Pezizomycotina</taxon>
        <taxon>Sordariomycetes</taxon>
        <taxon>Hypocreomycetidae</taxon>
        <taxon>Microascales</taxon>
        <taxon>Microascaceae</taxon>
        <taxon>Scedosporium</taxon>
    </lineage>
</organism>
<dbReference type="RefSeq" id="XP_016645229.1">
    <property type="nucleotide sequence ID" value="XM_016784932.1"/>
</dbReference>
<dbReference type="AlphaFoldDB" id="A0A084GDL8"/>
<dbReference type="Proteomes" id="UP000028545">
    <property type="component" value="Unassembled WGS sequence"/>
</dbReference>
<feature type="compositionally biased region" description="Polar residues" evidence="1">
    <location>
        <begin position="336"/>
        <end position="347"/>
    </location>
</feature>
<feature type="compositionally biased region" description="Acidic residues" evidence="1">
    <location>
        <begin position="646"/>
        <end position="661"/>
    </location>
</feature>
<feature type="compositionally biased region" description="Basic and acidic residues" evidence="1">
    <location>
        <begin position="354"/>
        <end position="367"/>
    </location>
</feature>
<evidence type="ECO:0000256" key="1">
    <source>
        <dbReference type="SAM" id="MobiDB-lite"/>
    </source>
</evidence>
<feature type="compositionally biased region" description="Polar residues" evidence="1">
    <location>
        <begin position="296"/>
        <end position="313"/>
    </location>
</feature>
<dbReference type="VEuPathDB" id="FungiDB:SAPIO_CDS1729"/>